<organism evidence="2 3">
    <name type="scientific">Sphingorhabdus rigui</name>
    <dbReference type="NCBI Taxonomy" id="1282858"/>
    <lineage>
        <taxon>Bacteria</taxon>
        <taxon>Pseudomonadati</taxon>
        <taxon>Pseudomonadota</taxon>
        <taxon>Alphaproteobacteria</taxon>
        <taxon>Sphingomonadales</taxon>
        <taxon>Sphingomonadaceae</taxon>
        <taxon>Sphingorhabdus</taxon>
    </lineage>
</organism>
<proteinExistence type="predicted"/>
<comment type="caution">
    <text evidence="2">The sequence shown here is derived from an EMBL/GenBank/DDBJ whole genome shotgun (WGS) entry which is preliminary data.</text>
</comment>
<keyword evidence="2" id="KW-0548">Nucleotidyltransferase</keyword>
<dbReference type="SUPFAM" id="SSF52141">
    <property type="entry name" value="Uracil-DNA glycosylase-like"/>
    <property type="match status" value="1"/>
</dbReference>
<dbReference type="EC" id="2.7.7.7" evidence="2"/>
<accession>A0A840B3I4</accession>
<keyword evidence="3" id="KW-1185">Reference proteome</keyword>
<dbReference type="EMBL" id="JACIEA010000001">
    <property type="protein sequence ID" value="MBB3942795.1"/>
    <property type="molecule type" value="Genomic_DNA"/>
</dbReference>
<dbReference type="Pfam" id="PF03167">
    <property type="entry name" value="UDG"/>
    <property type="match status" value="1"/>
</dbReference>
<feature type="domain" description="Uracil-DNA glycosylase-like" evidence="1">
    <location>
        <begin position="99"/>
        <end position="245"/>
    </location>
</feature>
<evidence type="ECO:0000313" key="3">
    <source>
        <dbReference type="Proteomes" id="UP000581447"/>
    </source>
</evidence>
<dbReference type="InterPro" id="IPR005122">
    <property type="entry name" value="Uracil-DNA_glycosylase-like"/>
</dbReference>
<dbReference type="GO" id="GO:0003887">
    <property type="term" value="F:DNA-directed DNA polymerase activity"/>
    <property type="evidence" value="ECO:0007669"/>
    <property type="project" value="UniProtKB-EC"/>
</dbReference>
<dbReference type="Proteomes" id="UP000581447">
    <property type="component" value="Unassembled WGS sequence"/>
</dbReference>
<evidence type="ECO:0000259" key="1">
    <source>
        <dbReference type="Pfam" id="PF03167"/>
    </source>
</evidence>
<keyword evidence="2" id="KW-0808">Transferase</keyword>
<name>A0A840B3I4_9SPHN</name>
<reference evidence="2 3" key="1">
    <citation type="submission" date="2020-08" db="EMBL/GenBank/DDBJ databases">
        <title>Genomic Encyclopedia of Type Strains, Phase IV (KMG-IV): sequencing the most valuable type-strain genomes for metagenomic binning, comparative biology and taxonomic classification.</title>
        <authorList>
            <person name="Goeker M."/>
        </authorList>
    </citation>
    <scope>NUCLEOTIDE SEQUENCE [LARGE SCALE GENOMIC DNA]</scope>
    <source>
        <strain evidence="2 3">DSM 29050</strain>
    </source>
</reference>
<evidence type="ECO:0000313" key="2">
    <source>
        <dbReference type="EMBL" id="MBB3942795.1"/>
    </source>
</evidence>
<dbReference type="InterPro" id="IPR036895">
    <property type="entry name" value="Uracil-DNA_glycosylase-like_sf"/>
</dbReference>
<protein>
    <submittedName>
        <fullName evidence="2">DNA polymerase</fullName>
        <ecNumber evidence="2">2.7.7.7</ecNumber>
    </submittedName>
</protein>
<gene>
    <name evidence="2" type="ORF">GGR91_001017</name>
</gene>
<sequence length="253" mass="26865">MGDRAETAALAAVESLTGWWTLAGVDSAVGDETVNWLAADEVTDPAKPAATANNSAANAPVAPHVPSIAWPNDIATLRQMVRDGAPLPGNDLGPVHIPPIGAENSAIVIISDLPDLTDADEATAGTSAVHILLERMLAAIGIHISDCYRTWLATTVPATGELPDHILPELGHYMRHQLGLIKPTSVILLGSSACKALLDADLMNARAELRNVNHDGRNIVALTTFHPRTLIARPAMKAQAWRDLQMFAKRDAL</sequence>
<dbReference type="AlphaFoldDB" id="A0A840B3I4"/>
<dbReference type="Gene3D" id="3.40.470.10">
    <property type="entry name" value="Uracil-DNA glycosylase-like domain"/>
    <property type="match status" value="1"/>
</dbReference>
<dbReference type="RefSeq" id="WP_183940684.1">
    <property type="nucleotide sequence ID" value="NZ_BAABBG010000023.1"/>
</dbReference>